<evidence type="ECO:0000256" key="3">
    <source>
        <dbReference type="ARBA" id="ARBA00022448"/>
    </source>
</evidence>
<name>A0A382Q322_9ZZZZ</name>
<evidence type="ECO:0000256" key="7">
    <source>
        <dbReference type="ARBA" id="ARBA00023136"/>
    </source>
</evidence>
<keyword evidence="7 8" id="KW-0472">Membrane</keyword>
<dbReference type="InterPro" id="IPR036257">
    <property type="entry name" value="Cyt_c_oxidase_su2_TM_sf"/>
</dbReference>
<feature type="transmembrane region" description="Helical" evidence="8">
    <location>
        <begin position="77"/>
        <end position="95"/>
    </location>
</feature>
<dbReference type="GO" id="GO:0042773">
    <property type="term" value="P:ATP synthesis coupled electron transport"/>
    <property type="evidence" value="ECO:0007669"/>
    <property type="project" value="TreeGrafter"/>
</dbReference>
<evidence type="ECO:0000313" key="10">
    <source>
        <dbReference type="EMBL" id="SVC78842.1"/>
    </source>
</evidence>
<dbReference type="EMBL" id="UINC01110973">
    <property type="protein sequence ID" value="SVC78842.1"/>
    <property type="molecule type" value="Genomic_DNA"/>
</dbReference>
<dbReference type="PANTHER" id="PTHR22888:SF9">
    <property type="entry name" value="CYTOCHROME C OXIDASE SUBUNIT 2"/>
    <property type="match status" value="1"/>
</dbReference>
<dbReference type="InterPro" id="IPR008972">
    <property type="entry name" value="Cupredoxin"/>
</dbReference>
<comment type="similarity">
    <text evidence="2">Belongs to the cytochrome c oxidase subunit 2 family.</text>
</comment>
<proteinExistence type="inferred from homology"/>
<gene>
    <name evidence="10" type="ORF">METZ01_LOCUS331696</name>
</gene>
<evidence type="ECO:0000256" key="1">
    <source>
        <dbReference type="ARBA" id="ARBA00004141"/>
    </source>
</evidence>
<feature type="domain" description="Cytochrome oxidase subunit II copper A binding" evidence="9">
    <location>
        <begin position="107"/>
        <end position="196"/>
    </location>
</feature>
<dbReference type="GO" id="GO:0004129">
    <property type="term" value="F:cytochrome-c oxidase activity"/>
    <property type="evidence" value="ECO:0007669"/>
    <property type="project" value="InterPro"/>
</dbReference>
<keyword evidence="6 8" id="KW-1133">Transmembrane helix</keyword>
<reference evidence="10" key="1">
    <citation type="submission" date="2018-05" db="EMBL/GenBank/DDBJ databases">
        <authorList>
            <person name="Lanie J.A."/>
            <person name="Ng W.-L."/>
            <person name="Kazmierczak K.M."/>
            <person name="Andrzejewski T.M."/>
            <person name="Davidsen T.M."/>
            <person name="Wayne K.J."/>
            <person name="Tettelin H."/>
            <person name="Glass J.I."/>
            <person name="Rusch D."/>
            <person name="Podicherti R."/>
            <person name="Tsui H.-C.T."/>
            <person name="Winkler M.E."/>
        </authorList>
    </citation>
    <scope>NUCLEOTIDE SEQUENCE</scope>
</reference>
<feature type="non-terminal residue" evidence="10">
    <location>
        <position position="196"/>
    </location>
</feature>
<organism evidence="10">
    <name type="scientific">marine metagenome</name>
    <dbReference type="NCBI Taxonomy" id="408172"/>
    <lineage>
        <taxon>unclassified sequences</taxon>
        <taxon>metagenomes</taxon>
        <taxon>ecological metagenomes</taxon>
    </lineage>
</organism>
<accession>A0A382Q322</accession>
<evidence type="ECO:0000259" key="9">
    <source>
        <dbReference type="PROSITE" id="PS50857"/>
    </source>
</evidence>
<dbReference type="Gene3D" id="2.60.40.420">
    <property type="entry name" value="Cupredoxins - blue copper proteins"/>
    <property type="match status" value="1"/>
</dbReference>
<sequence length="196" mass="22273">MVEFLGKLSEHLGFPIMSSSHGLEIDYMNGWVHWLMLILFVGWGIFFIYALFRFRSGANPKASYEGVTSHVHRYSEYGVIFIEALLLVGFAYPMWAKVKTQVPTINENTVEVRVIAQQFAWNVHYPGADGKFGDTNPELVDEETNPIGLNRNSPNADDDITTINQLHLPVDKPTMIYLSTKDVIHSLSLPEMRVKQ</sequence>
<keyword evidence="4 8" id="KW-0812">Transmembrane</keyword>
<evidence type="ECO:0000256" key="4">
    <source>
        <dbReference type="ARBA" id="ARBA00022692"/>
    </source>
</evidence>
<dbReference type="PANTHER" id="PTHR22888">
    <property type="entry name" value="CYTOCHROME C OXIDASE, SUBUNIT II"/>
    <property type="match status" value="1"/>
</dbReference>
<dbReference type="AlphaFoldDB" id="A0A382Q322"/>
<dbReference type="GO" id="GO:0005507">
    <property type="term" value="F:copper ion binding"/>
    <property type="evidence" value="ECO:0007669"/>
    <property type="project" value="InterPro"/>
</dbReference>
<keyword evidence="3" id="KW-0813">Transport</keyword>
<feature type="transmembrane region" description="Helical" evidence="8">
    <location>
        <begin position="31"/>
        <end position="52"/>
    </location>
</feature>
<dbReference type="PROSITE" id="PS50857">
    <property type="entry name" value="COX2_CUA"/>
    <property type="match status" value="1"/>
</dbReference>
<protein>
    <recommendedName>
        <fullName evidence="9">Cytochrome oxidase subunit II copper A binding domain-containing protein</fullName>
    </recommendedName>
</protein>
<evidence type="ECO:0000256" key="2">
    <source>
        <dbReference type="ARBA" id="ARBA00007866"/>
    </source>
</evidence>
<evidence type="ECO:0000256" key="8">
    <source>
        <dbReference type="SAM" id="Phobius"/>
    </source>
</evidence>
<dbReference type="GO" id="GO:0016020">
    <property type="term" value="C:membrane"/>
    <property type="evidence" value="ECO:0007669"/>
    <property type="project" value="UniProtKB-SubCell"/>
</dbReference>
<keyword evidence="5" id="KW-0249">Electron transport</keyword>
<dbReference type="SUPFAM" id="SSF49503">
    <property type="entry name" value="Cupredoxins"/>
    <property type="match status" value="1"/>
</dbReference>
<comment type="subcellular location">
    <subcellularLocation>
        <location evidence="1">Membrane</location>
        <topology evidence="1">Multi-pass membrane protein</topology>
    </subcellularLocation>
</comment>
<evidence type="ECO:0000256" key="5">
    <source>
        <dbReference type="ARBA" id="ARBA00022982"/>
    </source>
</evidence>
<evidence type="ECO:0000256" key="6">
    <source>
        <dbReference type="ARBA" id="ARBA00022989"/>
    </source>
</evidence>
<dbReference type="InterPro" id="IPR045187">
    <property type="entry name" value="CcO_II"/>
</dbReference>
<dbReference type="Gene3D" id="1.10.287.90">
    <property type="match status" value="1"/>
</dbReference>
<dbReference type="InterPro" id="IPR002429">
    <property type="entry name" value="CcO_II-like_C"/>
</dbReference>